<dbReference type="InterPro" id="IPR002347">
    <property type="entry name" value="SDR_fam"/>
</dbReference>
<organism evidence="1 2">
    <name type="scientific">Zwartia hollandica</name>
    <dbReference type="NCBI Taxonomy" id="324606"/>
    <lineage>
        <taxon>Bacteria</taxon>
        <taxon>Pseudomonadati</taxon>
        <taxon>Pseudomonadota</taxon>
        <taxon>Betaproteobacteria</taxon>
        <taxon>Burkholderiales</taxon>
        <taxon>Alcaligenaceae</taxon>
        <taxon>Zwartia</taxon>
    </lineage>
</organism>
<dbReference type="PRINTS" id="PR00081">
    <property type="entry name" value="GDHRDH"/>
</dbReference>
<gene>
    <name evidence="1" type="ORF">KZZ10_12990</name>
</gene>
<accession>A0A953NC14</accession>
<dbReference type="InterPro" id="IPR051468">
    <property type="entry name" value="Fungal_SecMetab_SDRs"/>
</dbReference>
<evidence type="ECO:0000313" key="1">
    <source>
        <dbReference type="EMBL" id="MBZ1351563.1"/>
    </source>
</evidence>
<keyword evidence="2" id="KW-1185">Reference proteome</keyword>
<name>A0A953NC14_9BURK</name>
<dbReference type="SUPFAM" id="SSF51735">
    <property type="entry name" value="NAD(P)-binding Rossmann-fold domains"/>
    <property type="match status" value="1"/>
</dbReference>
<dbReference type="PANTHER" id="PTHR43544">
    <property type="entry name" value="SHORT-CHAIN DEHYDROGENASE/REDUCTASE"/>
    <property type="match status" value="1"/>
</dbReference>
<reference evidence="1" key="1">
    <citation type="submission" date="2021-07" db="EMBL/GenBank/DDBJ databases">
        <title>New genus and species of the family Alcaligenaceae.</title>
        <authorList>
            <person name="Hahn M.W."/>
        </authorList>
    </citation>
    <scope>NUCLEOTIDE SEQUENCE</scope>
    <source>
        <strain evidence="1">LF4-65</strain>
    </source>
</reference>
<dbReference type="Pfam" id="PF00106">
    <property type="entry name" value="adh_short"/>
    <property type="match status" value="1"/>
</dbReference>
<dbReference type="InterPro" id="IPR036291">
    <property type="entry name" value="NAD(P)-bd_dom_sf"/>
</dbReference>
<evidence type="ECO:0000313" key="2">
    <source>
        <dbReference type="Proteomes" id="UP000739565"/>
    </source>
</evidence>
<proteinExistence type="predicted"/>
<dbReference type="Gene3D" id="3.40.50.720">
    <property type="entry name" value="NAD(P)-binding Rossmann-like Domain"/>
    <property type="match status" value="1"/>
</dbReference>
<dbReference type="RefSeq" id="WP_259661959.1">
    <property type="nucleotide sequence ID" value="NZ_JAHXRI010000010.1"/>
</dbReference>
<dbReference type="AlphaFoldDB" id="A0A953NC14"/>
<dbReference type="Proteomes" id="UP000739565">
    <property type="component" value="Unassembled WGS sequence"/>
</dbReference>
<dbReference type="EMBL" id="JAHXRI010000010">
    <property type="protein sequence ID" value="MBZ1351563.1"/>
    <property type="molecule type" value="Genomic_DNA"/>
</dbReference>
<sequence length="231" mass="24269">MHSLEPNYRALVIGASGTIGSAFVRALKSDPQCASVTELSRRTTPGFSLEDEASIALAATALTEVGPFALIIDATGALTIDGMGPEKQIGALSSAALMRSFQVNTIGPSLLLKHFLPLLSKDRAIYAKLSARVGSISDNQKGGWYGYRASKAAFNMMLQTAGIEFARKNKQAVLVALQPGTVASPLSKPFASASHTVSADESVAGLLTNMDLLQPMSGAHFIDYAGKAIPW</sequence>
<protein>
    <submittedName>
        <fullName evidence="1">SDR family NAD(P)-dependent oxidoreductase</fullName>
    </submittedName>
</protein>
<dbReference type="GO" id="GO:0005737">
    <property type="term" value="C:cytoplasm"/>
    <property type="evidence" value="ECO:0007669"/>
    <property type="project" value="TreeGrafter"/>
</dbReference>
<dbReference type="GO" id="GO:0016491">
    <property type="term" value="F:oxidoreductase activity"/>
    <property type="evidence" value="ECO:0007669"/>
    <property type="project" value="TreeGrafter"/>
</dbReference>
<comment type="caution">
    <text evidence="1">The sequence shown here is derived from an EMBL/GenBank/DDBJ whole genome shotgun (WGS) entry which is preliminary data.</text>
</comment>
<dbReference type="PANTHER" id="PTHR43544:SF12">
    <property type="entry name" value="NAD(P)-BINDING ROSSMANN-FOLD SUPERFAMILY PROTEIN"/>
    <property type="match status" value="1"/>
</dbReference>